<accession>W5YN31</accession>
<proteinExistence type="predicted"/>
<protein>
    <submittedName>
        <fullName evidence="1">Uncharacterized protein</fullName>
    </submittedName>
</protein>
<dbReference type="STRING" id="1420916.AU14_18975"/>
<dbReference type="AlphaFoldDB" id="W5YN31"/>
<evidence type="ECO:0000313" key="2">
    <source>
        <dbReference type="Proteomes" id="UP000061489"/>
    </source>
</evidence>
<dbReference type="Proteomes" id="UP000061489">
    <property type="component" value="Chromosome"/>
</dbReference>
<dbReference type="KEGG" id="msx:AU14_18975"/>
<reference evidence="1 2" key="1">
    <citation type="journal article" date="2014" name="Genome Announc.">
        <title>Draft Genome Sequences of Marinobacter similis A3d10T and Marinobacter salarius R9SW1T.</title>
        <authorList>
            <person name="Ivanova E.P."/>
            <person name="Ng H.J."/>
            <person name="Webb H.K."/>
            <person name="Feng G."/>
            <person name="Oshima K."/>
            <person name="Hattori M."/>
            <person name="Ohkuma M."/>
            <person name="Sergeev A.F."/>
            <person name="Mikhailov V.V."/>
            <person name="Crawford R.J."/>
            <person name="Sawabe T."/>
        </authorList>
    </citation>
    <scope>NUCLEOTIDE SEQUENCE [LARGE SCALE GENOMIC DNA]</scope>
    <source>
        <strain evidence="1 2">A3d10</strain>
    </source>
</reference>
<dbReference type="EMBL" id="CP007151">
    <property type="protein sequence ID" value="AHI30334.1"/>
    <property type="molecule type" value="Genomic_DNA"/>
</dbReference>
<evidence type="ECO:0000313" key="1">
    <source>
        <dbReference type="EMBL" id="AHI30334.1"/>
    </source>
</evidence>
<gene>
    <name evidence="1" type="ORF">AU14_18975</name>
</gene>
<name>W5YN31_9GAMM</name>
<keyword evidence="2" id="KW-1185">Reference proteome</keyword>
<dbReference type="HOGENOM" id="CLU_2494240_0_0_6"/>
<organism evidence="1 2">
    <name type="scientific">Marinobacter similis</name>
    <dbReference type="NCBI Taxonomy" id="1420916"/>
    <lineage>
        <taxon>Bacteria</taxon>
        <taxon>Pseudomonadati</taxon>
        <taxon>Pseudomonadota</taxon>
        <taxon>Gammaproteobacteria</taxon>
        <taxon>Pseudomonadales</taxon>
        <taxon>Marinobacteraceae</taxon>
        <taxon>Marinobacter</taxon>
    </lineage>
</organism>
<sequence>MLLIPPAQFQIALGLGVGATIKIPALRQLGVSAWVPSSRVGMARASDINASGRATSAFWTGSGQGDSTGVDTGGGAVSLPGWCRRA</sequence>